<sequence length="98" mass="11619">MHLYYLLPAQVTTIQTPYSLVFLTCVGDIHKETFSFYKITKVWQSWALGLIRRGVEIDTDERVRFRRFEKKSLKGEHEGEKKMNKAVARQMPNTKKRV</sequence>
<gene>
    <name evidence="2" type="ORF">TNIN_58561</name>
</gene>
<protein>
    <submittedName>
        <fullName evidence="2">Uncharacterized protein</fullName>
    </submittedName>
</protein>
<keyword evidence="3" id="KW-1185">Reference proteome</keyword>
<accession>A0A8X6XEW8</accession>
<dbReference type="AlphaFoldDB" id="A0A8X6XEW8"/>
<proteinExistence type="predicted"/>
<dbReference type="Proteomes" id="UP000886998">
    <property type="component" value="Unassembled WGS sequence"/>
</dbReference>
<evidence type="ECO:0000256" key="1">
    <source>
        <dbReference type="SAM" id="MobiDB-lite"/>
    </source>
</evidence>
<name>A0A8X6XEW8_9ARAC</name>
<dbReference type="EMBL" id="BMAV01008731">
    <property type="protein sequence ID" value="GFY52523.1"/>
    <property type="molecule type" value="Genomic_DNA"/>
</dbReference>
<organism evidence="2 3">
    <name type="scientific">Trichonephila inaurata madagascariensis</name>
    <dbReference type="NCBI Taxonomy" id="2747483"/>
    <lineage>
        <taxon>Eukaryota</taxon>
        <taxon>Metazoa</taxon>
        <taxon>Ecdysozoa</taxon>
        <taxon>Arthropoda</taxon>
        <taxon>Chelicerata</taxon>
        <taxon>Arachnida</taxon>
        <taxon>Araneae</taxon>
        <taxon>Araneomorphae</taxon>
        <taxon>Entelegynae</taxon>
        <taxon>Araneoidea</taxon>
        <taxon>Nephilidae</taxon>
        <taxon>Trichonephila</taxon>
        <taxon>Trichonephila inaurata</taxon>
    </lineage>
</organism>
<comment type="caution">
    <text evidence="2">The sequence shown here is derived from an EMBL/GenBank/DDBJ whole genome shotgun (WGS) entry which is preliminary data.</text>
</comment>
<reference evidence="2" key="1">
    <citation type="submission" date="2020-08" db="EMBL/GenBank/DDBJ databases">
        <title>Multicomponent nature underlies the extraordinary mechanical properties of spider dragline silk.</title>
        <authorList>
            <person name="Kono N."/>
            <person name="Nakamura H."/>
            <person name="Mori M."/>
            <person name="Yoshida Y."/>
            <person name="Ohtoshi R."/>
            <person name="Malay A.D."/>
            <person name="Moran D.A.P."/>
            <person name="Tomita M."/>
            <person name="Numata K."/>
            <person name="Arakawa K."/>
        </authorList>
    </citation>
    <scope>NUCLEOTIDE SEQUENCE</scope>
</reference>
<evidence type="ECO:0000313" key="2">
    <source>
        <dbReference type="EMBL" id="GFY52523.1"/>
    </source>
</evidence>
<feature type="region of interest" description="Disordered" evidence="1">
    <location>
        <begin position="75"/>
        <end position="98"/>
    </location>
</feature>
<evidence type="ECO:0000313" key="3">
    <source>
        <dbReference type="Proteomes" id="UP000886998"/>
    </source>
</evidence>